<keyword evidence="4" id="KW-0812">Transmembrane</keyword>
<dbReference type="STRING" id="984486.A0A1E3QWU0"/>
<dbReference type="GO" id="GO:0005789">
    <property type="term" value="C:endoplasmic reticulum membrane"/>
    <property type="evidence" value="ECO:0007669"/>
    <property type="project" value="UniProtKB-SubCell"/>
</dbReference>
<keyword evidence="7" id="KW-1133">Transmembrane helix</keyword>
<reference evidence="12" key="1">
    <citation type="submission" date="2016-05" db="EMBL/GenBank/DDBJ databases">
        <title>Comparative genomics of biotechnologically important yeasts.</title>
        <authorList>
            <consortium name="DOE Joint Genome Institute"/>
            <person name="Riley R."/>
            <person name="Haridas S."/>
            <person name="Wolfe K.H."/>
            <person name="Lopes M.R."/>
            <person name="Hittinger C.T."/>
            <person name="Goker M."/>
            <person name="Salamov A."/>
            <person name="Wisecaver J."/>
            <person name="Long T.M."/>
            <person name="Aerts A.L."/>
            <person name="Barry K."/>
            <person name="Choi C."/>
            <person name="Clum A."/>
            <person name="Coughlan A.Y."/>
            <person name="Deshpande S."/>
            <person name="Douglass A.P."/>
            <person name="Hanson S.J."/>
            <person name="Klenk H.-P."/>
            <person name="Labutti K."/>
            <person name="Lapidus A."/>
            <person name="Lindquist E."/>
            <person name="Lipzen A."/>
            <person name="Meier-Kolthoff J.P."/>
            <person name="Ohm R.A."/>
            <person name="Otillar R.P."/>
            <person name="Pangilinan J."/>
            <person name="Peng Y."/>
            <person name="Rokas A."/>
            <person name="Rosa C.A."/>
            <person name="Scheuner C."/>
            <person name="Sibirny A.A."/>
            <person name="Slot J.C."/>
            <person name="Stielow J.B."/>
            <person name="Sun H."/>
            <person name="Kurtzman C.P."/>
            <person name="Blackwell M."/>
            <person name="Grigoriev I.V."/>
            <person name="Jeffries T.W."/>
        </authorList>
    </citation>
    <scope>NUCLEOTIDE SEQUENCE [LARGE SCALE GENOMIC DNA]</scope>
    <source>
        <strain evidence="12">NRRL Y-12698</strain>
    </source>
</reference>
<dbReference type="RefSeq" id="XP_018986870.1">
    <property type="nucleotide sequence ID" value="XM_019130301.1"/>
</dbReference>
<evidence type="ECO:0000256" key="4">
    <source>
        <dbReference type="ARBA" id="ARBA00022692"/>
    </source>
</evidence>
<evidence type="ECO:0000256" key="2">
    <source>
        <dbReference type="ARBA" id="ARBA00008203"/>
    </source>
</evidence>
<dbReference type="GO" id="GO:0071555">
    <property type="term" value="P:cell wall organization"/>
    <property type="evidence" value="ECO:0007669"/>
    <property type="project" value="UniProtKB-KW"/>
</dbReference>
<evidence type="ECO:0000256" key="8">
    <source>
        <dbReference type="ARBA" id="ARBA00023136"/>
    </source>
</evidence>
<dbReference type="PANTHER" id="PTHR28285">
    <property type="entry name" value="PROTEIN BIG1"/>
    <property type="match status" value="1"/>
</dbReference>
<dbReference type="OrthoDB" id="9985059at2759"/>
<keyword evidence="12" id="KW-1185">Reference proteome</keyword>
<feature type="chain" id="PRO_5009134440" description="Protein BIG1" evidence="10">
    <location>
        <begin position="18"/>
        <end position="296"/>
    </location>
</feature>
<dbReference type="GeneID" id="30148154"/>
<evidence type="ECO:0000256" key="9">
    <source>
        <dbReference type="ARBA" id="ARBA00023316"/>
    </source>
</evidence>
<dbReference type="EMBL" id="KV454427">
    <property type="protein sequence ID" value="ODQ81542.1"/>
    <property type="molecule type" value="Genomic_DNA"/>
</dbReference>
<evidence type="ECO:0000256" key="10">
    <source>
        <dbReference type="SAM" id="SignalP"/>
    </source>
</evidence>
<dbReference type="GO" id="GO:0009272">
    <property type="term" value="P:fungal-type cell wall biogenesis"/>
    <property type="evidence" value="ECO:0007669"/>
    <property type="project" value="TreeGrafter"/>
</dbReference>
<keyword evidence="5 10" id="KW-0732">Signal</keyword>
<keyword evidence="9" id="KW-0961">Cell wall biogenesis/degradation</keyword>
<dbReference type="PANTHER" id="PTHR28285:SF1">
    <property type="entry name" value="PROTEIN BIG1"/>
    <property type="match status" value="1"/>
</dbReference>
<dbReference type="GO" id="GO:0006078">
    <property type="term" value="P:(1-&gt;6)-beta-D-glucan biosynthetic process"/>
    <property type="evidence" value="ECO:0007669"/>
    <property type="project" value="TreeGrafter"/>
</dbReference>
<accession>A0A1E3QWU0</accession>
<keyword evidence="8" id="KW-0472">Membrane</keyword>
<evidence type="ECO:0000256" key="3">
    <source>
        <dbReference type="ARBA" id="ARBA00022089"/>
    </source>
</evidence>
<sequence>MKLLLLVLCGLISQAICFQSSPAVIFSHSLVPGISLKLASPKPVPFSLDEVTSVANELVGHCSSNVYVLVSHPGLTLQDLANKHHWPALRQAMSLSSTLLTFPHTRGVLDLDALEKTIIERCSAETITYNGDSWVDFKQHEFIDSRKRVVRLTFPPLPTDPKERIEALLVRDTTLGMMLKRMPSPYHSVVYVSDTAQNVHPMPPAYQKSQPEKYEIFADLSQHPSRLHEVERNNHFGKIEPQWNQPRHNVLMKSDNEKEEGGLAIESLAIVSDRAKVWSSLVVLDTQLSGLDPMEL</sequence>
<gene>
    <name evidence="11" type="ORF">BABINDRAFT_165084</name>
</gene>
<evidence type="ECO:0000313" key="11">
    <source>
        <dbReference type="EMBL" id="ODQ81542.1"/>
    </source>
</evidence>
<keyword evidence="6" id="KW-0256">Endoplasmic reticulum</keyword>
<comment type="similarity">
    <text evidence="2">Belongs to the BIG1 family.</text>
</comment>
<feature type="signal peptide" evidence="10">
    <location>
        <begin position="1"/>
        <end position="17"/>
    </location>
</feature>
<dbReference type="AlphaFoldDB" id="A0A1E3QWU0"/>
<comment type="subcellular location">
    <subcellularLocation>
        <location evidence="1">Endoplasmic reticulum membrane</location>
        <topology evidence="1">Single-pass type I membrane protein</topology>
    </subcellularLocation>
</comment>
<evidence type="ECO:0000256" key="7">
    <source>
        <dbReference type="ARBA" id="ARBA00022989"/>
    </source>
</evidence>
<evidence type="ECO:0000256" key="6">
    <source>
        <dbReference type="ARBA" id="ARBA00022824"/>
    </source>
</evidence>
<evidence type="ECO:0000256" key="1">
    <source>
        <dbReference type="ARBA" id="ARBA00004115"/>
    </source>
</evidence>
<dbReference type="Proteomes" id="UP000094336">
    <property type="component" value="Unassembled WGS sequence"/>
</dbReference>
<evidence type="ECO:0000313" key="12">
    <source>
        <dbReference type="Proteomes" id="UP000094336"/>
    </source>
</evidence>
<evidence type="ECO:0000256" key="5">
    <source>
        <dbReference type="ARBA" id="ARBA00022729"/>
    </source>
</evidence>
<dbReference type="InterPro" id="IPR037654">
    <property type="entry name" value="Big1"/>
</dbReference>
<protein>
    <recommendedName>
        <fullName evidence="3">Protein BIG1</fullName>
    </recommendedName>
</protein>
<proteinExistence type="inferred from homology"/>
<name>A0A1E3QWU0_9ASCO</name>
<organism evidence="11 12">
    <name type="scientific">Babjeviella inositovora NRRL Y-12698</name>
    <dbReference type="NCBI Taxonomy" id="984486"/>
    <lineage>
        <taxon>Eukaryota</taxon>
        <taxon>Fungi</taxon>
        <taxon>Dikarya</taxon>
        <taxon>Ascomycota</taxon>
        <taxon>Saccharomycotina</taxon>
        <taxon>Pichiomycetes</taxon>
        <taxon>Serinales incertae sedis</taxon>
        <taxon>Babjeviella</taxon>
    </lineage>
</organism>